<dbReference type="Gene3D" id="2.60.40.3110">
    <property type="match status" value="1"/>
</dbReference>
<keyword evidence="3" id="KW-0813">Transport</keyword>
<protein>
    <submittedName>
        <fullName evidence="11">Usher protein FimD</fullName>
    </submittedName>
</protein>
<dbReference type="PANTHER" id="PTHR30451">
    <property type="entry name" value="OUTER MEMBRANE USHER PROTEIN"/>
    <property type="match status" value="1"/>
</dbReference>
<evidence type="ECO:0000256" key="5">
    <source>
        <dbReference type="ARBA" id="ARBA00022692"/>
    </source>
</evidence>
<accession>A0A8I0U9L6</accession>
<evidence type="ECO:0000259" key="9">
    <source>
        <dbReference type="Pfam" id="PF13953"/>
    </source>
</evidence>
<evidence type="ECO:0000259" key="10">
    <source>
        <dbReference type="Pfam" id="PF13954"/>
    </source>
</evidence>
<evidence type="ECO:0000256" key="7">
    <source>
        <dbReference type="ARBA" id="ARBA00023136"/>
    </source>
</evidence>
<evidence type="ECO:0000256" key="2">
    <source>
        <dbReference type="ARBA" id="ARBA00008064"/>
    </source>
</evidence>
<dbReference type="Pfam" id="PF00577">
    <property type="entry name" value="Usher"/>
    <property type="match status" value="1"/>
</dbReference>
<dbReference type="Gene3D" id="2.60.40.2070">
    <property type="match status" value="1"/>
</dbReference>
<dbReference type="InterPro" id="IPR037224">
    <property type="entry name" value="PapC_N_sf"/>
</dbReference>
<comment type="subcellular location">
    <subcellularLocation>
        <location evidence="1">Cell outer membrane</location>
        <topology evidence="1">Multi-pass membrane protein</topology>
    </subcellularLocation>
</comment>
<evidence type="ECO:0000256" key="3">
    <source>
        <dbReference type="ARBA" id="ARBA00022448"/>
    </source>
</evidence>
<dbReference type="GO" id="GO:0009297">
    <property type="term" value="P:pilus assembly"/>
    <property type="evidence" value="ECO:0007669"/>
    <property type="project" value="InterPro"/>
</dbReference>
<dbReference type="SUPFAM" id="SSF141729">
    <property type="entry name" value="FimD N-terminal domain-like"/>
    <property type="match status" value="1"/>
</dbReference>
<evidence type="ECO:0000256" key="8">
    <source>
        <dbReference type="ARBA" id="ARBA00023237"/>
    </source>
</evidence>
<dbReference type="EMBL" id="PKLF01000013">
    <property type="protein sequence ID" value="MBE8613708.1"/>
    <property type="molecule type" value="Genomic_DNA"/>
</dbReference>
<feature type="domain" description="PapC-like C-terminal" evidence="9">
    <location>
        <begin position="763"/>
        <end position="821"/>
    </location>
</feature>
<dbReference type="Proteomes" id="UP000650477">
    <property type="component" value="Unassembled WGS sequence"/>
</dbReference>
<dbReference type="RefSeq" id="WP_193830050.1">
    <property type="nucleotide sequence ID" value="NZ_PKLF01000013.1"/>
</dbReference>
<organism evidence="11 12">
    <name type="scientific">Morganella morganii</name>
    <name type="common">Proteus morganii</name>
    <dbReference type="NCBI Taxonomy" id="582"/>
    <lineage>
        <taxon>Bacteria</taxon>
        <taxon>Pseudomonadati</taxon>
        <taxon>Pseudomonadota</taxon>
        <taxon>Gammaproteobacteria</taxon>
        <taxon>Enterobacterales</taxon>
        <taxon>Morganellaceae</taxon>
        <taxon>Morganella</taxon>
    </lineage>
</organism>
<keyword evidence="4" id="KW-1134">Transmembrane beta strand</keyword>
<dbReference type="Gene3D" id="2.60.40.2610">
    <property type="entry name" value="Outer membrane usher protein FimD, plug domain"/>
    <property type="match status" value="1"/>
</dbReference>
<dbReference type="GO" id="GO:0015473">
    <property type="term" value="F:fimbrial usher porin activity"/>
    <property type="evidence" value="ECO:0007669"/>
    <property type="project" value="InterPro"/>
</dbReference>
<keyword evidence="8" id="KW-0998">Cell outer membrane</keyword>
<dbReference type="Gene3D" id="3.10.20.410">
    <property type="match status" value="1"/>
</dbReference>
<name>A0A8I0U9L6_MORMO</name>
<evidence type="ECO:0000313" key="12">
    <source>
        <dbReference type="Proteomes" id="UP000650477"/>
    </source>
</evidence>
<dbReference type="Pfam" id="PF13954">
    <property type="entry name" value="PapC_N"/>
    <property type="match status" value="1"/>
</dbReference>
<gene>
    <name evidence="11" type="ORF">CYG68_15055</name>
</gene>
<dbReference type="InterPro" id="IPR042186">
    <property type="entry name" value="FimD_plug_dom"/>
</dbReference>
<sequence length="836" mass="91941">MKTQHCLPILIIAGLWSYPREGFTEEFDTALLAGESAKGDISRLYQENTLPSGDQLMDVYVNNTWKGQFTVEVGEHNNALNFQPEDINKLGLNLSDNAKKLSAEKQPVPVNELTSGLTYHLNKSTLRLDLSVPQIGVKTADAGYIDPELWDHGQPAVILGYNVNYYNARQKKNNKQSNDSFFATVNSGLNLGVWQFRDESVYTSYSGGHKGWKNNSRYLYRPISRILSALTLGDFYTPPSMFGSFKFRGASLGTDMNMLPPSGQGFAPIIRGVAQTNALVSIYQNGNLIFQENVPPGEFMFRDIQPTGGSGDFSVIIQEADGRKESFTVPFSAVPDMLKEGIYNYSLTAGQARLDNTHYRPEFVQGEFRYGLNNTVTLYTGGIAGKDYRSLLAGSAWNLPFGALSVDVTQADADFKTGHKSGQSYRIAYSKFVSTTSTNLTLATYRYSTGNFYSFTDAIYQQDNYRAWDAYRNEQENLTDNTPRQIPDLMTMDAMRGARAKNTFTVNLNQYLGENRGVIYISGTHRDYWNSGGSNREYQLGYSNSYNEISYTVSASRTRNFDDKNETRFYLNVSVPISVFGKSASLSSGIYATDSRYQQATVSLSGTAGKDDLVNYTLTGSNQNGGSNLAGANLTYRNPYSTLSGSFSEGNDYRQAGAGAKGTIVAIPGHIAMSGDTGNTYTIIDAPQAGNRMVNSDKASLTNSDGVVLMTQSVPYRANSYTLSDTEKSSGAEVTGNIGQVSPYKGAVSYIRMETDPRQTFILRAARENGSTLPFGTEVTDEQHQPLGYVGQSGLLYLKSGQLPSSLIIKLTADGKQQCVIRNPVVTPDKNHNICR</sequence>
<dbReference type="InterPro" id="IPR025885">
    <property type="entry name" value="PapC_N"/>
</dbReference>
<dbReference type="InterPro" id="IPR000015">
    <property type="entry name" value="Fimb_usher"/>
</dbReference>
<dbReference type="PANTHER" id="PTHR30451:SF3">
    <property type="entry name" value="OUTER MEMBRANE USHER PROTEIN HTRE-RELATED"/>
    <property type="match status" value="1"/>
</dbReference>
<dbReference type="InterPro" id="IPR025949">
    <property type="entry name" value="PapC-like_C"/>
</dbReference>
<reference evidence="11" key="1">
    <citation type="submission" date="2017-12" db="EMBL/GenBank/DDBJ databases">
        <title>Genome sequencing and analysis.</title>
        <authorList>
            <person name="Huang Y.-T."/>
        </authorList>
    </citation>
    <scope>NUCLEOTIDE SEQUENCE</scope>
    <source>
        <strain evidence="11">VGH116</strain>
    </source>
</reference>
<comment type="caution">
    <text evidence="11">The sequence shown here is derived from an EMBL/GenBank/DDBJ whole genome shotgun (WGS) entry which is preliminary data.</text>
</comment>
<comment type="similarity">
    <text evidence="2">Belongs to the fimbrial export usher family.</text>
</comment>
<dbReference type="InterPro" id="IPR043142">
    <property type="entry name" value="PapC-like_C_sf"/>
</dbReference>
<evidence type="ECO:0000256" key="1">
    <source>
        <dbReference type="ARBA" id="ARBA00004571"/>
    </source>
</evidence>
<feature type="domain" description="PapC N-terminal" evidence="10">
    <location>
        <begin position="26"/>
        <end position="165"/>
    </location>
</feature>
<keyword evidence="6" id="KW-0732">Signal</keyword>
<evidence type="ECO:0000256" key="6">
    <source>
        <dbReference type="ARBA" id="ARBA00022729"/>
    </source>
</evidence>
<proteinExistence type="inferred from homology"/>
<dbReference type="Pfam" id="PF13953">
    <property type="entry name" value="PapC_C"/>
    <property type="match status" value="1"/>
</dbReference>
<keyword evidence="7" id="KW-0472">Membrane</keyword>
<evidence type="ECO:0000256" key="4">
    <source>
        <dbReference type="ARBA" id="ARBA00022452"/>
    </source>
</evidence>
<evidence type="ECO:0000313" key="11">
    <source>
        <dbReference type="EMBL" id="MBE8613708.1"/>
    </source>
</evidence>
<dbReference type="AlphaFoldDB" id="A0A8I0U9L6"/>
<dbReference type="GO" id="GO:0009279">
    <property type="term" value="C:cell outer membrane"/>
    <property type="evidence" value="ECO:0007669"/>
    <property type="project" value="UniProtKB-SubCell"/>
</dbReference>
<keyword evidence="5" id="KW-0812">Transmembrane</keyword>